<sequence length="401" mass="42853">MYAARSPRHRRGGVRTLTVCAAAAALAAGPLGTARAAGTDDTVKVTYRGHEFTVPASWPIVDLEKHPDVCVRFDRHAVYLGTPGDQQQCPAGARGRTEALLIQPSVIKGRTASENRTARTFRVTADRIAVTAAYAQDRTRIQDILRDAGLPDAAAGTDEGAGVPAAAPLPADATSFRGEGFDACTAPGQTAMDAWRDDSDYGAVGVYIGGINRACVQSRLTAAWLRTQYANGWRFIPLYVGRQPSSGGSSCGGGCEAITDPVPQGTEAADDVVKQATTLGFPKGTVLYSDLEHYTRGSTVTSRVLSYLDAYTERLHALGYRSGVYGNTSSLVTDLVANKSRVTLPDVLHFAHWNGESTTTDSTIPADLWADHQRVHQYKGDTTETHGGVKISIDRDRLDVD</sequence>
<name>A0A250V9G0_STROL</name>
<feature type="domain" description="Rv2525c-like glycoside hydrolase-like" evidence="2">
    <location>
        <begin position="193"/>
        <end position="397"/>
    </location>
</feature>
<feature type="chain" id="PRO_5012558188" description="Rv2525c-like glycoside hydrolase-like domain-containing protein" evidence="1">
    <location>
        <begin position="37"/>
        <end position="401"/>
    </location>
</feature>
<evidence type="ECO:0000259" key="2">
    <source>
        <dbReference type="Pfam" id="PF08924"/>
    </source>
</evidence>
<dbReference type="Gene3D" id="3.20.20.80">
    <property type="entry name" value="Glycosidases"/>
    <property type="match status" value="1"/>
</dbReference>
<dbReference type="STRING" id="1963.AQJ27_07570"/>
<dbReference type="SUPFAM" id="SSF51445">
    <property type="entry name" value="(Trans)glycosidases"/>
    <property type="match status" value="1"/>
</dbReference>
<dbReference type="InterPro" id="IPR015020">
    <property type="entry name" value="Rv2525c-like_Glyco_Hydro-like"/>
</dbReference>
<organism evidence="3 4">
    <name type="scientific">Streptomyces olivochromogenes</name>
    <dbReference type="NCBI Taxonomy" id="1963"/>
    <lineage>
        <taxon>Bacteria</taxon>
        <taxon>Bacillati</taxon>
        <taxon>Actinomycetota</taxon>
        <taxon>Actinomycetes</taxon>
        <taxon>Kitasatosporales</taxon>
        <taxon>Streptomycetaceae</taxon>
        <taxon>Streptomyces</taxon>
    </lineage>
</organism>
<proteinExistence type="predicted"/>
<evidence type="ECO:0000256" key="1">
    <source>
        <dbReference type="SAM" id="SignalP"/>
    </source>
</evidence>
<dbReference type="AlphaFoldDB" id="A0A250V9G0"/>
<dbReference type="CDD" id="cd06418">
    <property type="entry name" value="GH25_BacA-like"/>
    <property type="match status" value="1"/>
</dbReference>
<comment type="caution">
    <text evidence="3">The sequence shown here is derived from an EMBL/GenBank/DDBJ whole genome shotgun (WGS) entry which is preliminary data.</text>
</comment>
<dbReference type="RefSeq" id="WP_067363649.1">
    <property type="nucleotide sequence ID" value="NZ_BDQI01000003.1"/>
</dbReference>
<gene>
    <name evidence="3" type="ORF">SO3561_02258</name>
</gene>
<evidence type="ECO:0000313" key="4">
    <source>
        <dbReference type="Proteomes" id="UP000217446"/>
    </source>
</evidence>
<dbReference type="Pfam" id="PF08924">
    <property type="entry name" value="Rv2525c_GlyHyd-like"/>
    <property type="match status" value="1"/>
</dbReference>
<accession>A0A250V9G0</accession>
<keyword evidence="1" id="KW-0732">Signal</keyword>
<feature type="signal peptide" evidence="1">
    <location>
        <begin position="1"/>
        <end position="36"/>
    </location>
</feature>
<dbReference type="EMBL" id="BDQI01000003">
    <property type="protein sequence ID" value="GAX50759.1"/>
    <property type="molecule type" value="Genomic_DNA"/>
</dbReference>
<keyword evidence="4" id="KW-1185">Reference proteome</keyword>
<dbReference type="InterPro" id="IPR017853">
    <property type="entry name" value="GH"/>
</dbReference>
<dbReference type="Proteomes" id="UP000217446">
    <property type="component" value="Unassembled WGS sequence"/>
</dbReference>
<evidence type="ECO:0000313" key="3">
    <source>
        <dbReference type="EMBL" id="GAX50759.1"/>
    </source>
</evidence>
<reference evidence="4" key="1">
    <citation type="submission" date="2017-05" db="EMBL/GenBank/DDBJ databases">
        <title>Streptomyces olivochromogenes NBRC 3561 whole genome shotgun sequence.</title>
        <authorList>
            <person name="Dohra H."/>
            <person name="Kodani S."/>
        </authorList>
    </citation>
    <scope>NUCLEOTIDE SEQUENCE [LARGE SCALE GENOMIC DNA]</scope>
    <source>
        <strain evidence="4">NBRC 3561</strain>
    </source>
</reference>
<protein>
    <recommendedName>
        <fullName evidence="2">Rv2525c-like glycoside hydrolase-like domain-containing protein</fullName>
    </recommendedName>
</protein>